<sequence>MIVKNEHLMRALEALSRTYKRVAGARSETTDDAMALAALDQTLAEHLHTRQELLHTLAYEDLRALDAPLLASLGRLFTLRAAMLHDLGQEGAAAHSAGLAFCALRQTLRERLTDEDRYAAHHLHRLLVHPVAALALTPREVAGAYAELFDFYAEHRIDDRAEDTLFHALHLLADSPTERARLGQRARSYYQRLRTLDDTELRRRGLSRFDVTQALADLEELLADT</sequence>
<dbReference type="Pfam" id="PF20092">
    <property type="entry name" value="DUF6483"/>
    <property type="match status" value="1"/>
</dbReference>
<keyword evidence="2" id="KW-1185">Reference proteome</keyword>
<protein>
    <submittedName>
        <fullName evidence="1">Uncharacterized protein</fullName>
    </submittedName>
</protein>
<organism evidence="1 2">
    <name type="scientific">Lujinxingia vulgaris</name>
    <dbReference type="NCBI Taxonomy" id="2600176"/>
    <lineage>
        <taxon>Bacteria</taxon>
        <taxon>Deltaproteobacteria</taxon>
        <taxon>Bradymonadales</taxon>
        <taxon>Lujinxingiaceae</taxon>
        <taxon>Lujinxingia</taxon>
    </lineage>
</organism>
<dbReference type="EMBL" id="VOSM01000001">
    <property type="protein sequence ID" value="TXD39444.1"/>
    <property type="molecule type" value="Genomic_DNA"/>
</dbReference>
<evidence type="ECO:0000313" key="2">
    <source>
        <dbReference type="Proteomes" id="UP000321412"/>
    </source>
</evidence>
<name>A0A5C6XHT9_9DELT</name>
<dbReference type="InterPro" id="IPR045507">
    <property type="entry name" value="DUF6483"/>
</dbReference>
<gene>
    <name evidence="1" type="ORF">FRC98_03345</name>
</gene>
<evidence type="ECO:0000313" key="1">
    <source>
        <dbReference type="EMBL" id="TXD39444.1"/>
    </source>
</evidence>
<comment type="caution">
    <text evidence="1">The sequence shown here is derived from an EMBL/GenBank/DDBJ whole genome shotgun (WGS) entry which is preliminary data.</text>
</comment>
<accession>A0A5C6XHT9</accession>
<dbReference type="Proteomes" id="UP000321412">
    <property type="component" value="Unassembled WGS sequence"/>
</dbReference>
<reference evidence="1 2" key="1">
    <citation type="submission" date="2019-08" db="EMBL/GenBank/DDBJ databases">
        <title>Bradymonadales sp. TMQ4.</title>
        <authorList>
            <person name="Liang Q."/>
        </authorList>
    </citation>
    <scope>NUCLEOTIDE SEQUENCE [LARGE SCALE GENOMIC DNA]</scope>
    <source>
        <strain evidence="1 2">TMQ4</strain>
    </source>
</reference>
<dbReference type="AlphaFoldDB" id="A0A5C6XHT9"/>
<proteinExistence type="predicted"/>
<dbReference type="OrthoDB" id="5509603at2"/>
<dbReference type="RefSeq" id="WP_146979871.1">
    <property type="nucleotide sequence ID" value="NZ_VOSM01000001.1"/>
</dbReference>